<dbReference type="STRING" id="564137.SAMN04488238_102229"/>
<proteinExistence type="predicted"/>
<reference evidence="2 3" key="1">
    <citation type="submission" date="2016-10" db="EMBL/GenBank/DDBJ databases">
        <authorList>
            <person name="de Groot N.N."/>
        </authorList>
    </citation>
    <scope>NUCLEOTIDE SEQUENCE [LARGE SCALE GENOMIC DNA]</scope>
    <source>
        <strain evidence="2 3">CGMCC 1.8894</strain>
    </source>
</reference>
<dbReference type="AlphaFoldDB" id="A0A1H2TZC5"/>
<dbReference type="InterPro" id="IPR007060">
    <property type="entry name" value="FtsL/DivIC"/>
</dbReference>
<gene>
    <name evidence="2" type="ORF">SAMN04488238_102229</name>
</gene>
<keyword evidence="1" id="KW-1133">Transmembrane helix</keyword>
<evidence type="ECO:0000256" key="1">
    <source>
        <dbReference type="SAM" id="Phobius"/>
    </source>
</evidence>
<accession>A0A1H2TZC5</accession>
<dbReference type="EMBL" id="FNOM01000002">
    <property type="protein sequence ID" value="SDW49276.1"/>
    <property type="molecule type" value="Genomic_DNA"/>
</dbReference>
<dbReference type="RefSeq" id="WP_092885795.1">
    <property type="nucleotide sequence ID" value="NZ_CP061498.1"/>
</dbReference>
<keyword evidence="1" id="KW-0472">Membrane</keyword>
<dbReference type="Proteomes" id="UP000198539">
    <property type="component" value="Unassembled WGS sequence"/>
</dbReference>
<dbReference type="OrthoDB" id="7689499at2"/>
<keyword evidence="3" id="KW-1185">Reference proteome</keyword>
<protein>
    <submittedName>
        <fullName evidence="2">Cell division protein FtsB</fullName>
    </submittedName>
</protein>
<sequence length="98" mass="10936">MSPKTPAFGPAIFFSLAIVLASYFIFAAVQGEYGVFNRIQIDAEAATLRTQRDALRAELAVITNRTVRLSDSYLDLDLLDEQARQTLGLMRADEIILR</sequence>
<feature type="transmembrane region" description="Helical" evidence="1">
    <location>
        <begin position="12"/>
        <end position="29"/>
    </location>
</feature>
<dbReference type="GO" id="GO:0051301">
    <property type="term" value="P:cell division"/>
    <property type="evidence" value="ECO:0007669"/>
    <property type="project" value="UniProtKB-KW"/>
</dbReference>
<organism evidence="2 3">
    <name type="scientific">Roseicitreum antarcticum</name>
    <dbReference type="NCBI Taxonomy" id="564137"/>
    <lineage>
        <taxon>Bacteria</taxon>
        <taxon>Pseudomonadati</taxon>
        <taxon>Pseudomonadota</taxon>
        <taxon>Alphaproteobacteria</taxon>
        <taxon>Rhodobacterales</taxon>
        <taxon>Paracoccaceae</taxon>
        <taxon>Roseicitreum</taxon>
    </lineage>
</organism>
<keyword evidence="1" id="KW-0812">Transmembrane</keyword>
<evidence type="ECO:0000313" key="3">
    <source>
        <dbReference type="Proteomes" id="UP000198539"/>
    </source>
</evidence>
<evidence type="ECO:0000313" key="2">
    <source>
        <dbReference type="EMBL" id="SDW49276.1"/>
    </source>
</evidence>
<keyword evidence="2" id="KW-0131">Cell cycle</keyword>
<keyword evidence="2" id="KW-0132">Cell division</keyword>
<dbReference type="Pfam" id="PF04977">
    <property type="entry name" value="DivIC"/>
    <property type="match status" value="1"/>
</dbReference>
<name>A0A1H2TZC5_9RHOB</name>